<reference evidence="2" key="1">
    <citation type="journal article" date="2011" name="Nat. Commun.">
        <title>Effector diversification within compartments of the Leptosphaeria maculans genome affected by Repeat-Induced Point mutations.</title>
        <authorList>
            <person name="Rouxel T."/>
            <person name="Grandaubert J."/>
            <person name="Hane J.K."/>
            <person name="Hoede C."/>
            <person name="van de Wouw A.P."/>
            <person name="Couloux A."/>
            <person name="Dominguez V."/>
            <person name="Anthouard V."/>
            <person name="Bally P."/>
            <person name="Bourras S."/>
            <person name="Cozijnsen A.J."/>
            <person name="Ciuffetti L.M."/>
            <person name="Degrave A."/>
            <person name="Dilmaghani A."/>
            <person name="Duret L."/>
            <person name="Fudal I."/>
            <person name="Goodwin S.B."/>
            <person name="Gout L."/>
            <person name="Glaser N."/>
            <person name="Linglin J."/>
            <person name="Kema G.H.J."/>
            <person name="Lapalu N."/>
            <person name="Lawrence C.B."/>
            <person name="May K."/>
            <person name="Meyer M."/>
            <person name="Ollivier B."/>
            <person name="Poulain J."/>
            <person name="Schoch C.L."/>
            <person name="Simon A."/>
            <person name="Spatafora J.W."/>
            <person name="Stachowiak A."/>
            <person name="Turgeon B.G."/>
            <person name="Tyler B.M."/>
            <person name="Vincent D."/>
            <person name="Weissenbach J."/>
            <person name="Amselem J."/>
            <person name="Quesneville H."/>
            <person name="Oliver R.P."/>
            <person name="Wincker P."/>
            <person name="Balesdent M.-H."/>
            <person name="Howlett B.J."/>
        </authorList>
    </citation>
    <scope>NUCLEOTIDE SEQUENCE [LARGE SCALE GENOMIC DNA]</scope>
    <source>
        <strain evidence="2">JN3 / isolate v23.1.3 / race Av1-4-5-6-7-8</strain>
    </source>
</reference>
<name>E4ZNT5_LEPMJ</name>
<organism evidence="2">
    <name type="scientific">Leptosphaeria maculans (strain JN3 / isolate v23.1.3 / race Av1-4-5-6-7-8)</name>
    <name type="common">Blackleg fungus</name>
    <name type="synonym">Phoma lingam</name>
    <dbReference type="NCBI Taxonomy" id="985895"/>
    <lineage>
        <taxon>Eukaryota</taxon>
        <taxon>Fungi</taxon>
        <taxon>Dikarya</taxon>
        <taxon>Ascomycota</taxon>
        <taxon>Pezizomycotina</taxon>
        <taxon>Dothideomycetes</taxon>
        <taxon>Pleosporomycetidae</taxon>
        <taxon>Pleosporales</taxon>
        <taxon>Pleosporineae</taxon>
        <taxon>Leptosphaeriaceae</taxon>
        <taxon>Plenodomus</taxon>
        <taxon>Plenodomus lingam/Leptosphaeria maculans species complex</taxon>
    </lineage>
</organism>
<accession>E4ZNT5</accession>
<dbReference type="AlphaFoldDB" id="E4ZNT5"/>
<evidence type="ECO:0000313" key="2">
    <source>
        <dbReference type="Proteomes" id="UP000002668"/>
    </source>
</evidence>
<dbReference type="Proteomes" id="UP000002668">
    <property type="component" value="Genome"/>
</dbReference>
<proteinExistence type="predicted"/>
<sequence>MAVFRFGLRKTGALSIAQDAWRDMESTEQTGMKLTIHRKTVGLLLNGE</sequence>
<protein>
    <submittedName>
        <fullName evidence="1">Predicted protein</fullName>
    </submittedName>
</protein>
<dbReference type="HOGENOM" id="CLU_3160114_0_0_1"/>
<dbReference type="EMBL" id="FP929105">
    <property type="protein sequence ID" value="CBX93304.1"/>
    <property type="molecule type" value="Genomic_DNA"/>
</dbReference>
<dbReference type="VEuPathDB" id="FungiDB:LEMA_uP042050.1"/>
<evidence type="ECO:0000313" key="1">
    <source>
        <dbReference type="EMBL" id="CBX93304.1"/>
    </source>
</evidence>
<keyword evidence="2" id="KW-1185">Reference proteome</keyword>
<dbReference type="InParanoid" id="E4ZNT5"/>
<gene>
    <name evidence="1" type="ORF">LEMA_uP042050.1</name>
</gene>